<dbReference type="Gene3D" id="3.40.50.10190">
    <property type="entry name" value="BRCT domain"/>
    <property type="match status" value="1"/>
</dbReference>
<comment type="cofactor">
    <cofactor evidence="17">
        <name>Mg(2+)</name>
        <dbReference type="ChEBI" id="CHEBI:18420"/>
    </cofactor>
    <text evidence="17">Binds 2 magnesium ions.</text>
</comment>
<feature type="region of interest" description="Disordered" evidence="18">
    <location>
        <begin position="725"/>
        <end position="787"/>
    </location>
</feature>
<dbReference type="InterPro" id="IPR017961">
    <property type="entry name" value="DNA_pol_Y-fam_little_finger"/>
</dbReference>
<dbReference type="InterPro" id="IPR043502">
    <property type="entry name" value="DNA/RNA_pol_sf"/>
</dbReference>
<feature type="binding site" evidence="17">
    <location>
        <position position="450"/>
    </location>
    <ligand>
        <name>Mg(2+)</name>
        <dbReference type="ChEBI" id="CHEBI:18420"/>
        <label>1</label>
    </ligand>
</feature>
<dbReference type="GO" id="GO:0005634">
    <property type="term" value="C:nucleus"/>
    <property type="evidence" value="ECO:0007669"/>
    <property type="project" value="UniProtKB-SubCell"/>
</dbReference>
<comment type="similarity">
    <text evidence="3 16">Belongs to the DNA polymerase type-Y family.</text>
</comment>
<dbReference type="Pfam" id="PF16727">
    <property type="entry name" value="REV1_C"/>
    <property type="match status" value="1"/>
</dbReference>
<dbReference type="Gene3D" id="6.10.250.1490">
    <property type="match status" value="1"/>
</dbReference>
<keyword evidence="9 16" id="KW-0227">DNA damage</keyword>
<evidence type="ECO:0000256" key="14">
    <source>
        <dbReference type="ARBA" id="ARBA00023242"/>
    </source>
</evidence>
<dbReference type="SUPFAM" id="SSF56672">
    <property type="entry name" value="DNA/RNA polymerases"/>
    <property type="match status" value="1"/>
</dbReference>
<name>A0AA40B7M8_9PEZI</name>
<dbReference type="GO" id="GO:0070987">
    <property type="term" value="P:error-free translesion synthesis"/>
    <property type="evidence" value="ECO:0007669"/>
    <property type="project" value="UniProtKB-ARBA"/>
</dbReference>
<keyword evidence="8 17" id="KW-0479">Metal-binding</keyword>
<feature type="compositionally biased region" description="Basic and acidic residues" evidence="18">
    <location>
        <begin position="768"/>
        <end position="777"/>
    </location>
</feature>
<evidence type="ECO:0000256" key="3">
    <source>
        <dbReference type="ARBA" id="ARBA00010945"/>
    </source>
</evidence>
<feature type="region of interest" description="Disordered" evidence="18">
    <location>
        <begin position="1001"/>
        <end position="1030"/>
    </location>
</feature>
<dbReference type="GO" id="GO:0017125">
    <property type="term" value="F:deoxycytidyl transferase activity"/>
    <property type="evidence" value="ECO:0007669"/>
    <property type="project" value="TreeGrafter"/>
</dbReference>
<evidence type="ECO:0000256" key="17">
    <source>
        <dbReference type="PIRSR" id="PIRSR036573-2"/>
    </source>
</evidence>
<dbReference type="Gene3D" id="1.10.150.20">
    <property type="entry name" value="5' to 3' exonuclease, C-terminal subdomain"/>
    <property type="match status" value="1"/>
</dbReference>
<dbReference type="PROSITE" id="PS50172">
    <property type="entry name" value="BRCT"/>
    <property type="match status" value="1"/>
</dbReference>
<dbReference type="GO" id="GO:0003684">
    <property type="term" value="F:damaged DNA binding"/>
    <property type="evidence" value="ECO:0007669"/>
    <property type="project" value="UniProtKB-UniRule"/>
</dbReference>
<dbReference type="SUPFAM" id="SSF100879">
    <property type="entry name" value="Lesion bypass DNA polymerase (Y-family), little finger domain"/>
    <property type="match status" value="1"/>
</dbReference>
<feature type="compositionally biased region" description="Pro residues" evidence="18">
    <location>
        <begin position="258"/>
        <end position="271"/>
    </location>
</feature>
<protein>
    <recommendedName>
        <fullName evidence="4 16">DNA repair protein REV1</fullName>
        <ecNumber evidence="16">2.7.7.-</ecNumber>
    </recommendedName>
</protein>
<comment type="function">
    <text evidence="15">Deoxycytidyl transferase involved in DNA repair. Transfers a dCMP residue from dCTP to the 3'-end of a DNA primer in a template-dependent reaction. May assist in the first step in the bypass of abasic lesions by the insertion of a nucleotide opposite the lesion. Required for normal induction of mutations by physical and chemical agents. Involved in mitochondrial DNA mutagenesis.</text>
</comment>
<feature type="region of interest" description="Disordered" evidence="18">
    <location>
        <begin position="839"/>
        <end position="877"/>
    </location>
</feature>
<feature type="region of interest" description="Disordered" evidence="18">
    <location>
        <begin position="158"/>
        <end position="277"/>
    </location>
</feature>
<dbReference type="FunFam" id="3.30.1490.100:FF:000001">
    <property type="entry name" value="DNA repair protein REV1"/>
    <property type="match status" value="1"/>
</dbReference>
<dbReference type="GO" id="GO:0003887">
    <property type="term" value="F:DNA-directed DNA polymerase activity"/>
    <property type="evidence" value="ECO:0007669"/>
    <property type="project" value="InterPro"/>
</dbReference>
<comment type="subcellular location">
    <subcellularLocation>
        <location evidence="2">Mitochondrion</location>
    </subcellularLocation>
    <subcellularLocation>
        <location evidence="1 16">Nucleus</location>
    </subcellularLocation>
</comment>
<evidence type="ECO:0000259" key="19">
    <source>
        <dbReference type="PROSITE" id="PS50172"/>
    </source>
</evidence>
<keyword evidence="11 16" id="KW-0238">DNA-binding</keyword>
<evidence type="ECO:0000256" key="2">
    <source>
        <dbReference type="ARBA" id="ARBA00004173"/>
    </source>
</evidence>
<dbReference type="PIRSF" id="PIRSF036573">
    <property type="entry name" value="REV1"/>
    <property type="match status" value="1"/>
</dbReference>
<feature type="compositionally biased region" description="Basic and acidic residues" evidence="18">
    <location>
        <begin position="747"/>
        <end position="760"/>
    </location>
</feature>
<evidence type="ECO:0000256" key="18">
    <source>
        <dbReference type="SAM" id="MobiDB-lite"/>
    </source>
</evidence>
<dbReference type="Gene3D" id="3.40.1170.60">
    <property type="match status" value="1"/>
</dbReference>
<feature type="compositionally biased region" description="Acidic residues" evidence="18">
    <location>
        <begin position="222"/>
        <end position="232"/>
    </location>
</feature>
<evidence type="ECO:0000313" key="21">
    <source>
        <dbReference type="EMBL" id="KAK0729150.1"/>
    </source>
</evidence>
<evidence type="ECO:0000256" key="11">
    <source>
        <dbReference type="ARBA" id="ARBA00023125"/>
    </source>
</evidence>
<proteinExistence type="inferred from homology"/>
<evidence type="ECO:0000256" key="13">
    <source>
        <dbReference type="ARBA" id="ARBA00023204"/>
    </source>
</evidence>
<keyword evidence="13 16" id="KW-0234">DNA repair</keyword>
<comment type="caution">
    <text evidence="21">The sequence shown here is derived from an EMBL/GenBank/DDBJ whole genome shotgun (WGS) entry which is preliminary data.</text>
</comment>
<organism evidence="21 22">
    <name type="scientific">Apiosordaria backusii</name>
    <dbReference type="NCBI Taxonomy" id="314023"/>
    <lineage>
        <taxon>Eukaryota</taxon>
        <taxon>Fungi</taxon>
        <taxon>Dikarya</taxon>
        <taxon>Ascomycota</taxon>
        <taxon>Pezizomycotina</taxon>
        <taxon>Sordariomycetes</taxon>
        <taxon>Sordariomycetidae</taxon>
        <taxon>Sordariales</taxon>
        <taxon>Lasiosphaeriaceae</taxon>
        <taxon>Apiosordaria</taxon>
    </lineage>
</organism>
<dbReference type="CDD" id="cd17719">
    <property type="entry name" value="BRCT_Rev1"/>
    <property type="match status" value="1"/>
</dbReference>
<keyword evidence="6 16" id="KW-0808">Transferase</keyword>
<dbReference type="SUPFAM" id="SSF52113">
    <property type="entry name" value="BRCT domain"/>
    <property type="match status" value="1"/>
</dbReference>
<keyword evidence="22" id="KW-1185">Reference proteome</keyword>
<feature type="compositionally biased region" description="Pro residues" evidence="18">
    <location>
        <begin position="208"/>
        <end position="219"/>
    </location>
</feature>
<dbReference type="InterPro" id="IPR053848">
    <property type="entry name" value="IMS_HHH_1"/>
</dbReference>
<dbReference type="GO" id="GO:0042276">
    <property type="term" value="P:error-prone translesion synthesis"/>
    <property type="evidence" value="ECO:0007669"/>
    <property type="project" value="InterPro"/>
</dbReference>
<dbReference type="InterPro" id="IPR038401">
    <property type="entry name" value="Rev1_C_sf"/>
</dbReference>
<sequence length="1148" mass="126785">MGSRLEKNSAAVQKRIASHEFTDEAGEEYEASAFGGFGDYFRRKKLKLQNLDVEYRAEKGDKPQIFKGVVAHVTGYTQPPLHVLHKELVQHGAGFLQYLDGKTMATHIIASAMPPKKALDFSKYRVVKPAWVVDSIQAGKLLPWTDYRVIEEGPRQKTIKFDGGKMMSQQSQQKSPMGYREQTQNSFYNSQFQKSSQVASQQSSSPFQPRPAFKPPNPLPEQIDEVDDDMDIDTPSKPPPIIRESTPKAPPQDSSPEIMPPPPPPKFPTPGKPMTSEEHNALLLSDPKVRESSTANPDFLNKYYSTSRLHHLSAWKAELKSRLQKMAAEKAKPAGNTSKLTKRKTGSRRYILHVDFDSFFCAVSLKKAPEYIDKPTVVAHGNGSGSEIASCNYPARKFGVHNGMWMKRAMELCPELKVLPYDFAGYEEASNLFYDAILGVGGVVQSVSIDEALVDVTDVVLAAAGSSGVGVSEGSVWREQEEADEIARGLREEVKRKTGCDVSVGIGGNVLLAKVALRKAKPAGQYQIRPEEVLDLLGELKVESLPGVAGSIGGRLEDMGIKYVKDIRQTSKERLTTVLGPKTGEKLWDYARGIDRSEVGEQPIRKSVSADVNWGIRFINQEEAEEFVRNLCKELERRLLAEGVKGKSLTMKIMRRALDAPLDPAKHLGHGKCDTFNKNVAFGVATHDAEVIGKEAVAILRSYKFSPGDLRGIGVQMTKLEHLKASGAPEGSQKKLNFGNAVAQPAPRKEREQIDDDHAPHQLKRSSSGHEVEHDPISEDPLTPKKPKVHPALALAKANAADAKANTPLNVRGTQFILPSQIDPTVLAELPQDIRSKLMAQAKRPPSAASSRDVSPANSRSESPALSEDIPSDVDPEVFNALPEDMKAEIWVSYGGAPNRRGRPASTQTILPQSPRKNRIINQPKERQSPSKHGIKTLFSRTAKEKQSDAGTRLFQTNFSPAGAAADDITDVEDLDPEILTALPDDVRKEVVDDYKRRKLAQKSGLAAPPPRRHHHTEPQDDAPPQRGQMKLQFPPKPPKLSFTQSTSGKVTDVAEIKSMIRAWHAMSRDEGPHETDVEVFGKYVKRLVTEERDMDKARGLIKWLGWLVEEETVTDKGREGWKEAVEDIKGVVREGVRERGLGGVDFG</sequence>
<dbReference type="Proteomes" id="UP001172159">
    <property type="component" value="Unassembled WGS sequence"/>
</dbReference>
<dbReference type="PROSITE" id="PS50173">
    <property type="entry name" value="UMUC"/>
    <property type="match status" value="1"/>
</dbReference>
<dbReference type="InterPro" id="IPR031991">
    <property type="entry name" value="Rev1_C"/>
</dbReference>
<evidence type="ECO:0000259" key="20">
    <source>
        <dbReference type="PROSITE" id="PS50173"/>
    </source>
</evidence>
<evidence type="ECO:0000256" key="8">
    <source>
        <dbReference type="ARBA" id="ARBA00022723"/>
    </source>
</evidence>
<dbReference type="SMART" id="SM00292">
    <property type="entry name" value="BRCT"/>
    <property type="match status" value="1"/>
</dbReference>
<evidence type="ECO:0000256" key="16">
    <source>
        <dbReference type="PIRNR" id="PIRNR036573"/>
    </source>
</evidence>
<feature type="compositionally biased region" description="Low complexity" evidence="18">
    <location>
        <begin position="164"/>
        <end position="178"/>
    </location>
</feature>
<dbReference type="InterPro" id="IPR001357">
    <property type="entry name" value="BRCT_dom"/>
</dbReference>
<evidence type="ECO:0000256" key="1">
    <source>
        <dbReference type="ARBA" id="ARBA00004123"/>
    </source>
</evidence>
<dbReference type="GO" id="GO:0005739">
    <property type="term" value="C:mitochondrion"/>
    <property type="evidence" value="ECO:0007669"/>
    <property type="project" value="UniProtKB-SubCell"/>
</dbReference>
<keyword evidence="14 16" id="KW-0539">Nucleus</keyword>
<gene>
    <name evidence="21" type="ORF">B0T21DRAFT_335756</name>
</gene>
<evidence type="ECO:0000256" key="12">
    <source>
        <dbReference type="ARBA" id="ARBA00023128"/>
    </source>
</evidence>
<dbReference type="Gene3D" id="3.30.1490.100">
    <property type="entry name" value="DNA polymerase, Y-family, little finger domain"/>
    <property type="match status" value="1"/>
</dbReference>
<keyword evidence="5 16" id="KW-0237">DNA synthesis</keyword>
<dbReference type="Pfam" id="PF00817">
    <property type="entry name" value="IMS"/>
    <property type="match status" value="1"/>
</dbReference>
<evidence type="ECO:0000256" key="7">
    <source>
        <dbReference type="ARBA" id="ARBA00022695"/>
    </source>
</evidence>
<evidence type="ECO:0000256" key="4">
    <source>
        <dbReference type="ARBA" id="ARBA00020399"/>
    </source>
</evidence>
<dbReference type="EC" id="2.7.7.-" evidence="16"/>
<keyword evidence="7 16" id="KW-0548">Nucleotidyltransferase</keyword>
<dbReference type="FunFam" id="3.30.70.270:FF:000040">
    <property type="entry name" value="DNA repair protein REV1"/>
    <property type="match status" value="1"/>
</dbReference>
<dbReference type="InterPro" id="IPR025527">
    <property type="entry name" value="HUWE1/Rev1_UBM"/>
</dbReference>
<dbReference type="InterPro" id="IPR036775">
    <property type="entry name" value="DNA_pol_Y-fam_lit_finger_sf"/>
</dbReference>
<evidence type="ECO:0000256" key="6">
    <source>
        <dbReference type="ARBA" id="ARBA00022679"/>
    </source>
</evidence>
<feature type="domain" description="UmuC" evidence="20">
    <location>
        <begin position="351"/>
        <end position="549"/>
    </location>
</feature>
<evidence type="ECO:0000256" key="15">
    <source>
        <dbReference type="ARBA" id="ARBA00058985"/>
    </source>
</evidence>
<evidence type="ECO:0000256" key="10">
    <source>
        <dbReference type="ARBA" id="ARBA00022842"/>
    </source>
</evidence>
<keyword evidence="12" id="KW-0496">Mitochondrion</keyword>
<dbReference type="GO" id="GO:0006281">
    <property type="term" value="P:DNA repair"/>
    <property type="evidence" value="ECO:0007669"/>
    <property type="project" value="UniProtKB-KW"/>
</dbReference>
<dbReference type="Gene3D" id="1.20.58.1280">
    <property type="entry name" value="DNA repair protein Rev1, C-terminal domain"/>
    <property type="match status" value="1"/>
</dbReference>
<feature type="compositionally biased region" description="Polar residues" evidence="18">
    <location>
        <begin position="848"/>
        <end position="864"/>
    </location>
</feature>
<keyword evidence="10 17" id="KW-0460">Magnesium</keyword>
<dbReference type="EMBL" id="JAUKTV010000009">
    <property type="protein sequence ID" value="KAK0729150.1"/>
    <property type="molecule type" value="Genomic_DNA"/>
</dbReference>
<feature type="domain" description="BRCT" evidence="19">
    <location>
        <begin position="61"/>
        <end position="149"/>
    </location>
</feature>
<feature type="compositionally biased region" description="Low complexity" evidence="18">
    <location>
        <begin position="190"/>
        <end position="207"/>
    </location>
</feature>
<dbReference type="PANTHER" id="PTHR45990">
    <property type="entry name" value="DNA REPAIR PROTEIN REV1"/>
    <property type="match status" value="1"/>
</dbReference>
<dbReference type="AlphaFoldDB" id="A0AA40B7M8"/>
<dbReference type="PANTHER" id="PTHR45990:SF1">
    <property type="entry name" value="DNA REPAIR PROTEIN REV1"/>
    <property type="match status" value="1"/>
</dbReference>
<dbReference type="Pfam" id="PF21999">
    <property type="entry name" value="IMS_HHH_1"/>
    <property type="match status" value="1"/>
</dbReference>
<feature type="binding site" evidence="17">
    <location>
        <position position="355"/>
    </location>
    <ligand>
        <name>Mg(2+)</name>
        <dbReference type="ChEBI" id="CHEBI:18420"/>
        <label>1</label>
    </ligand>
</feature>
<evidence type="ECO:0000256" key="9">
    <source>
        <dbReference type="ARBA" id="ARBA00022763"/>
    </source>
</evidence>
<feature type="binding site" evidence="17">
    <location>
        <position position="451"/>
    </location>
    <ligand>
        <name>Mg(2+)</name>
        <dbReference type="ChEBI" id="CHEBI:18420"/>
        <label>1</label>
    </ligand>
</feature>
<evidence type="ECO:0000256" key="5">
    <source>
        <dbReference type="ARBA" id="ARBA00022634"/>
    </source>
</evidence>
<dbReference type="FunFam" id="3.40.50.10190:FF:000011">
    <property type="entry name" value="DNA repair protein REV1"/>
    <property type="match status" value="1"/>
</dbReference>
<dbReference type="Pfam" id="PF14377">
    <property type="entry name" value="UBM"/>
    <property type="match status" value="3"/>
</dbReference>
<dbReference type="Gene3D" id="6.10.250.1630">
    <property type="match status" value="3"/>
</dbReference>
<dbReference type="InterPro" id="IPR043128">
    <property type="entry name" value="Rev_trsase/Diguanyl_cyclase"/>
</dbReference>
<dbReference type="Gene3D" id="3.30.70.270">
    <property type="match status" value="1"/>
</dbReference>
<reference evidence="21" key="1">
    <citation type="submission" date="2023-06" db="EMBL/GenBank/DDBJ databases">
        <title>Genome-scale phylogeny and comparative genomics of the fungal order Sordariales.</title>
        <authorList>
            <consortium name="Lawrence Berkeley National Laboratory"/>
            <person name="Hensen N."/>
            <person name="Bonometti L."/>
            <person name="Westerberg I."/>
            <person name="Brannstrom I.O."/>
            <person name="Guillou S."/>
            <person name="Cros-Aarteil S."/>
            <person name="Calhoun S."/>
            <person name="Haridas S."/>
            <person name="Kuo A."/>
            <person name="Mondo S."/>
            <person name="Pangilinan J."/>
            <person name="Riley R."/>
            <person name="Labutti K."/>
            <person name="Andreopoulos B."/>
            <person name="Lipzen A."/>
            <person name="Chen C."/>
            <person name="Yanf M."/>
            <person name="Daum C."/>
            <person name="Ng V."/>
            <person name="Clum A."/>
            <person name="Steindorff A."/>
            <person name="Ohm R."/>
            <person name="Martin F."/>
            <person name="Silar P."/>
            <person name="Natvig D."/>
            <person name="Lalanne C."/>
            <person name="Gautier V."/>
            <person name="Ament-Velasquez S.L."/>
            <person name="Kruys A."/>
            <person name="Hutchinson M.I."/>
            <person name="Powell A.J."/>
            <person name="Barry K."/>
            <person name="Miller A.N."/>
            <person name="Grigoriev I.V."/>
            <person name="Debuchy R."/>
            <person name="Gladieux P."/>
            <person name="Thoren M.H."/>
            <person name="Johannesson H."/>
        </authorList>
    </citation>
    <scope>NUCLEOTIDE SEQUENCE</scope>
    <source>
        <strain evidence="21">CBS 540.89</strain>
    </source>
</reference>
<dbReference type="InterPro" id="IPR001126">
    <property type="entry name" value="UmuC"/>
</dbReference>
<dbReference type="InterPro" id="IPR036420">
    <property type="entry name" value="BRCT_dom_sf"/>
</dbReference>
<dbReference type="InterPro" id="IPR012112">
    <property type="entry name" value="REV1"/>
</dbReference>
<dbReference type="CDD" id="cd01701">
    <property type="entry name" value="PolY_Rev1"/>
    <property type="match status" value="1"/>
</dbReference>
<dbReference type="Pfam" id="PF11799">
    <property type="entry name" value="IMS_C"/>
    <property type="match status" value="1"/>
</dbReference>
<accession>A0AA40B7M8</accession>
<evidence type="ECO:0000313" key="22">
    <source>
        <dbReference type="Proteomes" id="UP001172159"/>
    </source>
</evidence>
<dbReference type="GO" id="GO:0046872">
    <property type="term" value="F:metal ion binding"/>
    <property type="evidence" value="ECO:0007669"/>
    <property type="project" value="UniProtKB-KW"/>
</dbReference>